<dbReference type="VEuPathDB" id="VectorBase:AMEM006965"/>
<evidence type="ECO:0000313" key="3">
    <source>
        <dbReference type="Proteomes" id="UP000075903"/>
    </source>
</evidence>
<name>A0A182V0U3_ANOME</name>
<sequence length="101" mass="11359">MRPPMDGYEPTPISFPGQHAKPAACQHHKRATATGTSSKRTYAHNRHRLHCFIQFHISMCIIAHCSIYQQKDKLGPKGVGRLLEIRPQHPSDVICFVQGMG</sequence>
<dbReference type="VEuPathDB" id="VectorBase:AMEM21_006374"/>
<proteinExistence type="predicted"/>
<dbReference type="AlphaFoldDB" id="A0A182V0U3"/>
<evidence type="ECO:0000313" key="2">
    <source>
        <dbReference type="EnsemblMetazoa" id="AMEM006965-PA"/>
    </source>
</evidence>
<organism evidence="2 3">
    <name type="scientific">Anopheles merus</name>
    <name type="common">Mosquito</name>
    <dbReference type="NCBI Taxonomy" id="30066"/>
    <lineage>
        <taxon>Eukaryota</taxon>
        <taxon>Metazoa</taxon>
        <taxon>Ecdysozoa</taxon>
        <taxon>Arthropoda</taxon>
        <taxon>Hexapoda</taxon>
        <taxon>Insecta</taxon>
        <taxon>Pterygota</taxon>
        <taxon>Neoptera</taxon>
        <taxon>Endopterygota</taxon>
        <taxon>Diptera</taxon>
        <taxon>Nematocera</taxon>
        <taxon>Culicoidea</taxon>
        <taxon>Culicidae</taxon>
        <taxon>Anophelinae</taxon>
        <taxon>Anopheles</taxon>
    </lineage>
</organism>
<feature type="region of interest" description="Disordered" evidence="1">
    <location>
        <begin position="1"/>
        <end position="40"/>
    </location>
</feature>
<accession>A0A182V0U3</accession>
<evidence type="ECO:0000256" key="1">
    <source>
        <dbReference type="SAM" id="MobiDB-lite"/>
    </source>
</evidence>
<dbReference type="EnsemblMetazoa" id="AMEM006965-RA">
    <property type="protein sequence ID" value="AMEM006965-PA"/>
    <property type="gene ID" value="AMEM006965"/>
</dbReference>
<protein>
    <submittedName>
        <fullName evidence="2">Uncharacterized protein</fullName>
    </submittedName>
</protein>
<keyword evidence="3" id="KW-1185">Reference proteome</keyword>
<dbReference type="Proteomes" id="UP000075903">
    <property type="component" value="Unassembled WGS sequence"/>
</dbReference>
<reference evidence="2" key="1">
    <citation type="submission" date="2020-05" db="UniProtKB">
        <authorList>
            <consortium name="EnsemblMetazoa"/>
        </authorList>
    </citation>
    <scope>IDENTIFICATION</scope>
    <source>
        <strain evidence="2">MAF</strain>
    </source>
</reference>